<evidence type="ECO:0000313" key="2">
    <source>
        <dbReference type="EMBL" id="GAH24602.1"/>
    </source>
</evidence>
<feature type="domain" description="BPL/LPL catalytic" evidence="1">
    <location>
        <begin position="31"/>
        <end position="198"/>
    </location>
</feature>
<dbReference type="CDD" id="cd16443">
    <property type="entry name" value="LplA"/>
    <property type="match status" value="1"/>
</dbReference>
<dbReference type="InterPro" id="IPR050664">
    <property type="entry name" value="Octanoyltrans_LipM/LipL"/>
</dbReference>
<dbReference type="PROSITE" id="PS51733">
    <property type="entry name" value="BPL_LPL_CATALYTIC"/>
    <property type="match status" value="1"/>
</dbReference>
<dbReference type="PANTHER" id="PTHR43679:SF2">
    <property type="entry name" value="OCTANOYL-[GCVH]:PROTEIN N-OCTANOYLTRANSFERASE"/>
    <property type="match status" value="1"/>
</dbReference>
<gene>
    <name evidence="2" type="ORF">S03H2_09551</name>
</gene>
<dbReference type="InterPro" id="IPR004143">
    <property type="entry name" value="BPL_LPL_catalytic"/>
</dbReference>
<dbReference type="InterPro" id="IPR045864">
    <property type="entry name" value="aa-tRNA-synth_II/BPL/LPL"/>
</dbReference>
<protein>
    <recommendedName>
        <fullName evidence="1">BPL/LPL catalytic domain-containing protein</fullName>
    </recommendedName>
</protein>
<dbReference type="EMBL" id="BARU01004891">
    <property type="protein sequence ID" value="GAH24602.1"/>
    <property type="molecule type" value="Genomic_DNA"/>
</dbReference>
<feature type="non-terminal residue" evidence="2">
    <location>
        <position position="198"/>
    </location>
</feature>
<reference evidence="2" key="1">
    <citation type="journal article" date="2014" name="Front. Microbiol.">
        <title>High frequency of phylogenetically diverse reductive dehalogenase-homologous genes in deep subseafloor sedimentary metagenomes.</title>
        <authorList>
            <person name="Kawai M."/>
            <person name="Futagami T."/>
            <person name="Toyoda A."/>
            <person name="Takaki Y."/>
            <person name="Nishi S."/>
            <person name="Hori S."/>
            <person name="Arai W."/>
            <person name="Tsubouchi T."/>
            <person name="Morono Y."/>
            <person name="Uchiyama I."/>
            <person name="Ito T."/>
            <person name="Fujiyama A."/>
            <person name="Inagaki F."/>
            <person name="Takami H."/>
        </authorList>
    </citation>
    <scope>NUCLEOTIDE SEQUENCE</scope>
    <source>
        <strain evidence="2">Expedition CK06-06</strain>
    </source>
</reference>
<accession>X1DWI4</accession>
<dbReference type="PANTHER" id="PTHR43679">
    <property type="entry name" value="OCTANOYLTRANSFERASE LIPM-RELATED"/>
    <property type="match status" value="1"/>
</dbReference>
<dbReference type="AlphaFoldDB" id="X1DWI4"/>
<dbReference type="Pfam" id="PF21948">
    <property type="entry name" value="LplA-B_cat"/>
    <property type="match status" value="1"/>
</dbReference>
<comment type="caution">
    <text evidence="2">The sequence shown here is derived from an EMBL/GenBank/DDBJ whole genome shotgun (WGS) entry which is preliminary data.</text>
</comment>
<evidence type="ECO:0000259" key="1">
    <source>
        <dbReference type="PROSITE" id="PS51733"/>
    </source>
</evidence>
<sequence length="198" mass="22318">MKEWRFIPIEVRNGYWNMALDEAILNAVIEKESPNTLRFFKWEPSTVSIGRNQSLSNEVNTNVAIEKGFNIVRRITGGGAVFHDNTREITYSIVCPIKFLERLNAKKVIEQFEILEAGIIAGLAKYGLQPEKGVIHCPAIFLDGKKFSGNAQVRKRGFLLQHGTILLELDPELMYSVLKAPHNIGKSKMVNSVFAKCI</sequence>
<dbReference type="SUPFAM" id="SSF55681">
    <property type="entry name" value="Class II aaRS and biotin synthetases"/>
    <property type="match status" value="1"/>
</dbReference>
<name>X1DWI4_9ZZZZ</name>
<organism evidence="2">
    <name type="scientific">marine sediment metagenome</name>
    <dbReference type="NCBI Taxonomy" id="412755"/>
    <lineage>
        <taxon>unclassified sequences</taxon>
        <taxon>metagenomes</taxon>
        <taxon>ecological metagenomes</taxon>
    </lineage>
</organism>
<dbReference type="Gene3D" id="3.30.930.10">
    <property type="entry name" value="Bira Bifunctional Protein, Domain 2"/>
    <property type="match status" value="1"/>
</dbReference>
<proteinExistence type="predicted"/>